<evidence type="ECO:0000313" key="2">
    <source>
        <dbReference type="EMBL" id="THV08053.1"/>
    </source>
</evidence>
<evidence type="ECO:0000259" key="1">
    <source>
        <dbReference type="PROSITE" id="PS50146"/>
    </source>
</evidence>
<organism evidence="2 3">
    <name type="scientific">Dendrothele bispora (strain CBS 962.96)</name>
    <dbReference type="NCBI Taxonomy" id="1314807"/>
    <lineage>
        <taxon>Eukaryota</taxon>
        <taxon>Fungi</taxon>
        <taxon>Dikarya</taxon>
        <taxon>Basidiomycota</taxon>
        <taxon>Agaricomycotina</taxon>
        <taxon>Agaricomycetes</taxon>
        <taxon>Agaricomycetidae</taxon>
        <taxon>Agaricales</taxon>
        <taxon>Agaricales incertae sedis</taxon>
        <taxon>Dendrothele</taxon>
    </lineage>
</organism>
<keyword evidence="3" id="KW-1185">Reference proteome</keyword>
<dbReference type="GO" id="GO:0016020">
    <property type="term" value="C:membrane"/>
    <property type="evidence" value="ECO:0007669"/>
    <property type="project" value="TreeGrafter"/>
</dbReference>
<dbReference type="PANTHER" id="PTHR12358:SF105">
    <property type="entry name" value="DAGKC DOMAIN-CONTAINING PROTEIN"/>
    <property type="match status" value="1"/>
</dbReference>
<protein>
    <recommendedName>
        <fullName evidence="1">DAGKc domain-containing protein</fullName>
    </recommendedName>
</protein>
<dbReference type="InterPro" id="IPR050187">
    <property type="entry name" value="Lipid_Phosphate_FormReg"/>
</dbReference>
<dbReference type="InterPro" id="IPR016064">
    <property type="entry name" value="NAD/diacylglycerol_kinase_sf"/>
</dbReference>
<gene>
    <name evidence="2" type="ORF">K435DRAFT_709365</name>
</gene>
<feature type="domain" description="DAGKc" evidence="1">
    <location>
        <begin position="1"/>
        <end position="123"/>
    </location>
</feature>
<dbReference type="GO" id="GO:0005737">
    <property type="term" value="C:cytoplasm"/>
    <property type="evidence" value="ECO:0007669"/>
    <property type="project" value="TreeGrafter"/>
</dbReference>
<dbReference type="Pfam" id="PF00781">
    <property type="entry name" value="DAGK_cat"/>
    <property type="match status" value="1"/>
</dbReference>
<reference evidence="2 3" key="1">
    <citation type="journal article" date="2019" name="Nat. Ecol. Evol.">
        <title>Megaphylogeny resolves global patterns of mushroom evolution.</title>
        <authorList>
            <person name="Varga T."/>
            <person name="Krizsan K."/>
            <person name="Foldi C."/>
            <person name="Dima B."/>
            <person name="Sanchez-Garcia M."/>
            <person name="Sanchez-Ramirez S."/>
            <person name="Szollosi G.J."/>
            <person name="Szarkandi J.G."/>
            <person name="Papp V."/>
            <person name="Albert L."/>
            <person name="Andreopoulos W."/>
            <person name="Angelini C."/>
            <person name="Antonin V."/>
            <person name="Barry K.W."/>
            <person name="Bougher N.L."/>
            <person name="Buchanan P."/>
            <person name="Buyck B."/>
            <person name="Bense V."/>
            <person name="Catcheside P."/>
            <person name="Chovatia M."/>
            <person name="Cooper J."/>
            <person name="Damon W."/>
            <person name="Desjardin D."/>
            <person name="Finy P."/>
            <person name="Geml J."/>
            <person name="Haridas S."/>
            <person name="Hughes K."/>
            <person name="Justo A."/>
            <person name="Karasinski D."/>
            <person name="Kautmanova I."/>
            <person name="Kiss B."/>
            <person name="Kocsube S."/>
            <person name="Kotiranta H."/>
            <person name="LaButti K.M."/>
            <person name="Lechner B.E."/>
            <person name="Liimatainen K."/>
            <person name="Lipzen A."/>
            <person name="Lukacs Z."/>
            <person name="Mihaltcheva S."/>
            <person name="Morgado L.N."/>
            <person name="Niskanen T."/>
            <person name="Noordeloos M.E."/>
            <person name="Ohm R.A."/>
            <person name="Ortiz-Santana B."/>
            <person name="Ovrebo C."/>
            <person name="Racz N."/>
            <person name="Riley R."/>
            <person name="Savchenko A."/>
            <person name="Shiryaev A."/>
            <person name="Soop K."/>
            <person name="Spirin V."/>
            <person name="Szebenyi C."/>
            <person name="Tomsovsky M."/>
            <person name="Tulloss R.E."/>
            <person name="Uehling J."/>
            <person name="Grigoriev I.V."/>
            <person name="Vagvolgyi C."/>
            <person name="Papp T."/>
            <person name="Martin F.M."/>
            <person name="Miettinen O."/>
            <person name="Hibbett D.S."/>
            <person name="Nagy L.G."/>
        </authorList>
    </citation>
    <scope>NUCLEOTIDE SEQUENCE [LARGE SCALE GENOMIC DNA]</scope>
    <source>
        <strain evidence="2 3">CBS 962.96</strain>
    </source>
</reference>
<proteinExistence type="predicted"/>
<dbReference type="InterPro" id="IPR017438">
    <property type="entry name" value="ATP-NAD_kinase_N"/>
</dbReference>
<dbReference type="OrthoDB" id="336240at2759"/>
<dbReference type="GO" id="GO:0046512">
    <property type="term" value="P:sphingosine biosynthetic process"/>
    <property type="evidence" value="ECO:0007669"/>
    <property type="project" value="TreeGrafter"/>
</dbReference>
<dbReference type="GO" id="GO:0001727">
    <property type="term" value="F:lipid kinase activity"/>
    <property type="evidence" value="ECO:0007669"/>
    <property type="project" value="TreeGrafter"/>
</dbReference>
<accession>A0A4S8MXD4</accession>
<evidence type="ECO:0000313" key="3">
    <source>
        <dbReference type="Proteomes" id="UP000297245"/>
    </source>
</evidence>
<dbReference type="InterPro" id="IPR001206">
    <property type="entry name" value="Diacylglycerol_kinase_cat_dom"/>
</dbReference>
<dbReference type="AlphaFoldDB" id="A0A4S8MXD4"/>
<dbReference type="Proteomes" id="UP000297245">
    <property type="component" value="Unassembled WGS sequence"/>
</dbReference>
<dbReference type="Gene3D" id="3.40.50.10330">
    <property type="entry name" value="Probable inorganic polyphosphate/atp-NAD kinase, domain 1"/>
    <property type="match status" value="1"/>
</dbReference>
<dbReference type="EMBL" id="ML179036">
    <property type="protein sequence ID" value="THV08053.1"/>
    <property type="molecule type" value="Genomic_DNA"/>
</dbReference>
<dbReference type="PROSITE" id="PS50146">
    <property type="entry name" value="DAGK"/>
    <property type="match status" value="1"/>
</dbReference>
<sequence>MLVALYNPTSGDRSAKAFFENEVIPYLQHANKPVDKVFATERPIHAGEIVLELVQTYKEDLTVILGSGDGTLHEIINHLSFIQGAGVNVPPSKLRFALVPCGTANALYSSLFPPADKSELSSTSYRLKSVQSFLDNSPGIPLTLAITTLSSAPNVRAQPQGKILLSAIVSSVVVSTSLHAAILHDSEQLREEMPGIERFKVAAQQNADKWYSGNAKILPAAKIGVVQIYNPSTRSFEDHPDCDEFDSIVDIGGPFAYFLSTVNVDRLEPAFQITPVARKIVPSEASCDLMIVCPLRDPSIQMDSPEARTAFTSKLWKVLHAAYEDGAHLQLRYNEKGEVVTDGEGPTVVEYIRCGGWEWLPDDVDENAHLLCSDGTISTIEKGGRAVCVAATPMDKAGFYVHV</sequence>
<name>A0A4S8MXD4_DENBC</name>
<dbReference type="PANTHER" id="PTHR12358">
    <property type="entry name" value="SPHINGOSINE KINASE"/>
    <property type="match status" value="1"/>
</dbReference>
<dbReference type="SUPFAM" id="SSF111331">
    <property type="entry name" value="NAD kinase/diacylglycerol kinase-like"/>
    <property type="match status" value="1"/>
</dbReference>